<evidence type="ECO:0000313" key="7">
    <source>
        <dbReference type="EMBL" id="ORX75495.1"/>
    </source>
</evidence>
<dbReference type="GO" id="GO:0043657">
    <property type="term" value="C:host cell"/>
    <property type="evidence" value="ECO:0007669"/>
    <property type="project" value="UniProtKB-SubCell"/>
</dbReference>
<feature type="transmembrane region" description="Helical" evidence="5">
    <location>
        <begin position="335"/>
        <end position="355"/>
    </location>
</feature>
<feature type="compositionally biased region" description="Low complexity" evidence="4">
    <location>
        <begin position="552"/>
        <end position="562"/>
    </location>
</feature>
<feature type="domain" description="Crinkler effector protein N-terminal" evidence="6">
    <location>
        <begin position="2"/>
        <end position="96"/>
    </location>
</feature>
<dbReference type="InterPro" id="IPR045379">
    <property type="entry name" value="Crinkler_N"/>
</dbReference>
<evidence type="ECO:0000256" key="3">
    <source>
        <dbReference type="ARBA" id="ARBA00022525"/>
    </source>
</evidence>
<evidence type="ECO:0000256" key="4">
    <source>
        <dbReference type="SAM" id="MobiDB-lite"/>
    </source>
</evidence>
<evidence type="ECO:0000313" key="8">
    <source>
        <dbReference type="Proteomes" id="UP000193944"/>
    </source>
</evidence>
<dbReference type="Proteomes" id="UP000193944">
    <property type="component" value="Unassembled WGS sequence"/>
</dbReference>
<dbReference type="Pfam" id="PF20147">
    <property type="entry name" value="Crinkler"/>
    <property type="match status" value="1"/>
</dbReference>
<feature type="compositionally biased region" description="Low complexity" evidence="4">
    <location>
        <begin position="573"/>
        <end position="598"/>
    </location>
</feature>
<dbReference type="GO" id="GO:0005576">
    <property type="term" value="C:extracellular region"/>
    <property type="evidence" value="ECO:0007669"/>
    <property type="project" value="UniProtKB-SubCell"/>
</dbReference>
<sequence>MLSITCLLWGDDPSQGFLVNISPKDTIFSLKQKIIEQLDLGNNITRRIQLIKIKEFVTLDDERLKQIDNEPKDLFNSENLDKPFQILDEYFTAKDDNLKEFPLDIIVLINNAFIPSTLLDKKENEPVIMAPHKPIPTIIKESAVVSNNNKQALLSKKDILIDPSLFPSIPSDYNKKFKEKENSQTNLNNIDIDTDIFPRTKSIIFNIDRFPSPPSDNEEINNGNNNDNNYHDNNTVEKKGKDKFIVYDIDQFPDAPLNEDFSITSKLPLTYSEESPPSYDAISNKSQKIIPNNINNSGGDSNNNNAYIGSNSNMNNNQIEFMKKDKKSKNLRRQILITSSLCLGIIISTLLAIFISKSLLSYKGGNPGNPVPPKSTNSKVISIGKVVATTKRENGVVTATSTIEFSTKTIYNYPTYKIEKTEIKTIDDRKELTVKITEPYLSEVRWNMKVNNTDFPSMRLKIVDLDNKTDKNGSLKKYFTNNKNIVNNLYNTEMSINSDTYTNTNTNTNTNINTNSNTNANTKINNNYNAEIIKPDSSMIYHNNYINYNNYNYNNNNNNNNNQYDQHNTDYSNNYDQYNNNNNNNNNNNGNNNYDQYNTEFSNNYDQYNNNNNNGDNNNYDHSLIKKDNIINNEVPMGFGEDKGPINEFHLDKKDFSLEMELILKRIVEVNSFIKRENSTNFIEFDPKYDIEEDSAVFDTSDNLNGGDICVKREFRKNDNNSRKEVSIIGKFFTGKGLGEENKMNLQDPTVSRFLISIKRWEPIYKDSMLQLEVDVVSNADLYWSNVYKKSIYFGEGQGILRFSEKYSDLMLGIEYDKDIYSDQKSSTFAFNIYGNSMTPLVDNFSRNTPKNDKQGDRMVVLTLEADMSKFTVLKEITSSGISYKKFHHTYLLFVTIIIMLYYIIV</sequence>
<evidence type="ECO:0000259" key="6">
    <source>
        <dbReference type="Pfam" id="PF20147"/>
    </source>
</evidence>
<feature type="region of interest" description="Disordered" evidence="4">
    <location>
        <begin position="210"/>
        <end position="234"/>
    </location>
</feature>
<evidence type="ECO:0000256" key="1">
    <source>
        <dbReference type="ARBA" id="ARBA00004340"/>
    </source>
</evidence>
<evidence type="ECO:0000256" key="2">
    <source>
        <dbReference type="ARBA" id="ARBA00004613"/>
    </source>
</evidence>
<dbReference type="OrthoDB" id="10574250at2759"/>
<comment type="subcellular location">
    <subcellularLocation>
        <location evidence="1">Host cell</location>
    </subcellularLocation>
    <subcellularLocation>
        <location evidence="2">Secreted</location>
    </subcellularLocation>
</comment>
<name>A0A1Y1WQ36_9FUNG</name>
<protein>
    <recommendedName>
        <fullName evidence="6">Crinkler effector protein N-terminal domain-containing protein</fullName>
    </recommendedName>
</protein>
<proteinExistence type="predicted"/>
<evidence type="ECO:0000256" key="5">
    <source>
        <dbReference type="SAM" id="Phobius"/>
    </source>
</evidence>
<keyword evidence="5" id="KW-1133">Transmembrane helix</keyword>
<keyword evidence="5" id="KW-0812">Transmembrane</keyword>
<reference evidence="7 8" key="1">
    <citation type="submission" date="2016-08" db="EMBL/GenBank/DDBJ databases">
        <title>A Parts List for Fungal Cellulosomes Revealed by Comparative Genomics.</title>
        <authorList>
            <consortium name="DOE Joint Genome Institute"/>
            <person name="Haitjema C.H."/>
            <person name="Gilmore S.P."/>
            <person name="Henske J.K."/>
            <person name="Solomon K.V."/>
            <person name="De Groot R."/>
            <person name="Kuo A."/>
            <person name="Mondo S.J."/>
            <person name="Salamov A.A."/>
            <person name="Labutti K."/>
            <person name="Zhao Z."/>
            <person name="Chiniquy J."/>
            <person name="Barry K."/>
            <person name="Brewer H.M."/>
            <person name="Purvine S.O."/>
            <person name="Wright A.T."/>
            <person name="Boxma B."/>
            <person name="Van Alen T."/>
            <person name="Hackstein J.H."/>
            <person name="Baker S.E."/>
            <person name="Grigoriev I.V."/>
            <person name="O'Malley M.A."/>
        </authorList>
    </citation>
    <scope>NUCLEOTIDE SEQUENCE [LARGE SCALE GENOMIC DNA]</scope>
    <source>
        <strain evidence="7 8">S4</strain>
    </source>
</reference>
<accession>A0A1Y1WQ36</accession>
<reference evidence="7 8" key="2">
    <citation type="submission" date="2016-08" db="EMBL/GenBank/DDBJ databases">
        <title>Pervasive Adenine N6-methylation of Active Genes in Fungi.</title>
        <authorList>
            <consortium name="DOE Joint Genome Institute"/>
            <person name="Mondo S.J."/>
            <person name="Dannebaum R.O."/>
            <person name="Kuo R.C."/>
            <person name="Labutti K."/>
            <person name="Haridas S."/>
            <person name="Kuo A."/>
            <person name="Salamov A."/>
            <person name="Ahrendt S.R."/>
            <person name="Lipzen A."/>
            <person name="Sullivan W."/>
            <person name="Andreopoulos W.B."/>
            <person name="Clum A."/>
            <person name="Lindquist E."/>
            <person name="Daum C."/>
            <person name="Ramamoorthy G.K."/>
            <person name="Gryganskyi A."/>
            <person name="Culley D."/>
            <person name="Magnuson J.K."/>
            <person name="James T.Y."/>
            <person name="O'Malley M.A."/>
            <person name="Stajich J.E."/>
            <person name="Spatafora J.W."/>
            <person name="Visel A."/>
            <person name="Grigoriev I.V."/>
        </authorList>
    </citation>
    <scope>NUCLEOTIDE SEQUENCE [LARGE SCALE GENOMIC DNA]</scope>
    <source>
        <strain evidence="7 8">S4</strain>
    </source>
</reference>
<keyword evidence="8" id="KW-1185">Reference proteome</keyword>
<dbReference type="AlphaFoldDB" id="A0A1Y1WQ36"/>
<keyword evidence="5" id="KW-0472">Membrane</keyword>
<comment type="caution">
    <text evidence="7">The sequence shown here is derived from an EMBL/GenBank/DDBJ whole genome shotgun (WGS) entry which is preliminary data.</text>
</comment>
<keyword evidence="3" id="KW-0964">Secreted</keyword>
<organism evidence="7 8">
    <name type="scientific">Anaeromyces robustus</name>
    <dbReference type="NCBI Taxonomy" id="1754192"/>
    <lineage>
        <taxon>Eukaryota</taxon>
        <taxon>Fungi</taxon>
        <taxon>Fungi incertae sedis</taxon>
        <taxon>Chytridiomycota</taxon>
        <taxon>Chytridiomycota incertae sedis</taxon>
        <taxon>Neocallimastigomycetes</taxon>
        <taxon>Neocallimastigales</taxon>
        <taxon>Neocallimastigaceae</taxon>
        <taxon>Anaeromyces</taxon>
    </lineage>
</organism>
<feature type="transmembrane region" description="Helical" evidence="5">
    <location>
        <begin position="887"/>
        <end position="905"/>
    </location>
</feature>
<gene>
    <name evidence="7" type="ORF">BCR32DRAFT_329778</name>
</gene>
<feature type="region of interest" description="Disordered" evidence="4">
    <location>
        <begin position="552"/>
        <end position="598"/>
    </location>
</feature>
<dbReference type="EMBL" id="MCFG01000353">
    <property type="protein sequence ID" value="ORX75495.1"/>
    <property type="molecule type" value="Genomic_DNA"/>
</dbReference>
<feature type="compositionally biased region" description="Polar residues" evidence="4">
    <location>
        <begin position="563"/>
        <end position="572"/>
    </location>
</feature>
<feature type="compositionally biased region" description="Low complexity" evidence="4">
    <location>
        <begin position="220"/>
        <end position="233"/>
    </location>
</feature>